<protein>
    <submittedName>
        <fullName evidence="1">Uncharacterized protein</fullName>
    </submittedName>
</protein>
<dbReference type="Proteomes" id="UP000748531">
    <property type="component" value="Unassembled WGS sequence"/>
</dbReference>
<name>A0A8J4SQE1_9TREM</name>
<comment type="caution">
    <text evidence="1">The sequence shown here is derived from an EMBL/GenBank/DDBJ whole genome shotgun (WGS) entry which is preliminary data.</text>
</comment>
<gene>
    <name evidence="1" type="ORF">PHET_04304</name>
</gene>
<dbReference type="PANTHER" id="PTHR24274:SF1">
    <property type="entry name" value="CILIA- AND FLAGELLA-ASSOCIATED PROTEIN 161"/>
    <property type="match status" value="1"/>
</dbReference>
<proteinExistence type="predicted"/>
<sequence length="132" mass="14666">MSRYSSKTLVGPWQQQRQLEQDRLEDFLEKCRSGDLAIQKMTKLYQAFMESTPVKMSTDGCVRFCESYALICPTSKPHLVQIGLSNERPQTILAVDSEASLAAGEVLVNDGNGVVASTCVQAVARSIFQVYR</sequence>
<reference evidence="1" key="1">
    <citation type="submission" date="2019-05" db="EMBL/GenBank/DDBJ databases">
        <title>Annotation for the trematode Paragonimus heterotremus.</title>
        <authorList>
            <person name="Choi Y.-J."/>
        </authorList>
    </citation>
    <scope>NUCLEOTIDE SEQUENCE</scope>
    <source>
        <strain evidence="1">LC</strain>
    </source>
</reference>
<accession>A0A8J4SQE1</accession>
<keyword evidence="2" id="KW-1185">Reference proteome</keyword>
<dbReference type="GO" id="GO:0060271">
    <property type="term" value="P:cilium assembly"/>
    <property type="evidence" value="ECO:0007669"/>
    <property type="project" value="TreeGrafter"/>
</dbReference>
<dbReference type="PANTHER" id="PTHR24274">
    <property type="entry name" value="CILIA- AND FLAGELLA-ASSOCIATED PROTEIN 161"/>
    <property type="match status" value="1"/>
</dbReference>
<dbReference type="EMBL" id="LUCH01001935">
    <property type="protein sequence ID" value="KAF5402242.1"/>
    <property type="molecule type" value="Genomic_DNA"/>
</dbReference>
<dbReference type="GO" id="GO:0031514">
    <property type="term" value="C:motile cilium"/>
    <property type="evidence" value="ECO:0007669"/>
    <property type="project" value="TreeGrafter"/>
</dbReference>
<dbReference type="InterPro" id="IPR055325">
    <property type="entry name" value="CF161"/>
</dbReference>
<evidence type="ECO:0000313" key="2">
    <source>
        <dbReference type="Proteomes" id="UP000748531"/>
    </source>
</evidence>
<evidence type="ECO:0000313" key="1">
    <source>
        <dbReference type="EMBL" id="KAF5402242.1"/>
    </source>
</evidence>
<organism evidence="1 2">
    <name type="scientific">Paragonimus heterotremus</name>
    <dbReference type="NCBI Taxonomy" id="100268"/>
    <lineage>
        <taxon>Eukaryota</taxon>
        <taxon>Metazoa</taxon>
        <taxon>Spiralia</taxon>
        <taxon>Lophotrochozoa</taxon>
        <taxon>Platyhelminthes</taxon>
        <taxon>Trematoda</taxon>
        <taxon>Digenea</taxon>
        <taxon>Plagiorchiida</taxon>
        <taxon>Troglotremata</taxon>
        <taxon>Troglotrematidae</taxon>
        <taxon>Paragonimus</taxon>
    </lineage>
</organism>
<dbReference type="AlphaFoldDB" id="A0A8J4SQE1"/>